<dbReference type="Gene3D" id="1.10.1040.20">
    <property type="entry name" value="ProC-like, C-terminal domain"/>
    <property type="match status" value="1"/>
</dbReference>
<dbReference type="InterPro" id="IPR008927">
    <property type="entry name" value="6-PGluconate_DH-like_C_sf"/>
</dbReference>
<accession>W2C480</accession>
<dbReference type="InterPro" id="IPR018931">
    <property type="entry name" value="DUF2520"/>
</dbReference>
<dbReference type="Pfam" id="PF10728">
    <property type="entry name" value="DUF2520"/>
    <property type="match status" value="1"/>
</dbReference>
<name>W2C480_9BACT</name>
<dbReference type="InterPro" id="IPR037108">
    <property type="entry name" value="TM1727-like_C_sf"/>
</dbReference>
<evidence type="ECO:0000259" key="3">
    <source>
        <dbReference type="Pfam" id="PF10728"/>
    </source>
</evidence>
<sequence>MMNETVVMIGAGRVATHLAQALRERAGLRLVQVYSRTAEHARALAEKSGDAAWTTSAEAVRTDADVYVFSLSDDALAGVARRVPANDGLWLHTAGSVPMNVFRGRARHYGVLYPLQTFSRDRSVDFRRVPCFVEGCTAEVTDEVRTLAERLSDEVHELSSVDRAYLHLAAVFACNFTNHMYALADGIVRARGLDGSVLRPLIDETAAKIHRLTPREAQTGPAIRNDRAVLNRQAAMIIDPDVKRLYEEISRGIYAERLKG</sequence>
<dbReference type="EMBL" id="AYUF01000429">
    <property type="protein sequence ID" value="ETK01873.1"/>
    <property type="molecule type" value="Genomic_DNA"/>
</dbReference>
<reference evidence="4 5" key="1">
    <citation type="submission" date="2013-11" db="EMBL/GenBank/DDBJ databases">
        <title>Single cell genomics of uncultured Tannerella BU063 (oral taxon 286).</title>
        <authorList>
            <person name="Beall C.J."/>
            <person name="Campbell A.G."/>
            <person name="Griffen A.L."/>
            <person name="Podar M."/>
            <person name="Leys E.J."/>
        </authorList>
    </citation>
    <scope>NUCLEOTIDE SEQUENCE [LARGE SCALE GENOMIC DNA]</scope>
    <source>
        <strain evidence="4">Cell 2</strain>
    </source>
</reference>
<comment type="caution">
    <text evidence="4">The sequence shown here is derived from an EMBL/GenBank/DDBJ whole genome shotgun (WGS) entry which is preliminary data.</text>
</comment>
<dbReference type="Pfam" id="PF01488">
    <property type="entry name" value="Shikimate_DH"/>
    <property type="match status" value="1"/>
</dbReference>
<proteinExistence type="predicted"/>
<dbReference type="PANTHER" id="PTHR40459">
    <property type="entry name" value="CONSERVED HYPOTHETICAL ALANINE AND LEUCINE RICH PROTEIN"/>
    <property type="match status" value="1"/>
</dbReference>
<protein>
    <submittedName>
        <fullName evidence="4">NADP oxidoreductase</fullName>
    </submittedName>
</protein>
<evidence type="ECO:0000259" key="2">
    <source>
        <dbReference type="Pfam" id="PF01488"/>
    </source>
</evidence>
<feature type="domain" description="DUF2520" evidence="3">
    <location>
        <begin position="129"/>
        <end position="251"/>
    </location>
</feature>
<evidence type="ECO:0000313" key="4">
    <source>
        <dbReference type="EMBL" id="ETK01873.1"/>
    </source>
</evidence>
<dbReference type="SUPFAM" id="SSF51735">
    <property type="entry name" value="NAD(P)-binding Rossmann-fold domains"/>
    <property type="match status" value="1"/>
</dbReference>
<dbReference type="InterPro" id="IPR006151">
    <property type="entry name" value="Shikm_DH/Glu-tRNA_Rdtase"/>
</dbReference>
<evidence type="ECO:0000313" key="5">
    <source>
        <dbReference type="Proteomes" id="UP000018837"/>
    </source>
</evidence>
<dbReference type="SUPFAM" id="SSF48179">
    <property type="entry name" value="6-phosphogluconate dehydrogenase C-terminal domain-like"/>
    <property type="match status" value="1"/>
</dbReference>
<gene>
    <name evidence="4" type="ORF">N425_07650</name>
</gene>
<dbReference type="InterPro" id="IPR036291">
    <property type="entry name" value="NAD(P)-bd_dom_sf"/>
</dbReference>
<dbReference type="AlphaFoldDB" id="W2C480"/>
<dbReference type="PATRIC" id="fig|1411148.3.peg.1181"/>
<keyword evidence="1" id="KW-0521">NADP</keyword>
<dbReference type="Proteomes" id="UP000018837">
    <property type="component" value="Unassembled WGS sequence"/>
</dbReference>
<dbReference type="Gene3D" id="3.40.50.720">
    <property type="entry name" value="NAD(P)-binding Rossmann-like Domain"/>
    <property type="match status" value="1"/>
</dbReference>
<organism evidence="4 5">
    <name type="scientific">Tannerella sp. oral taxon BU063 isolate Cell 2</name>
    <dbReference type="NCBI Taxonomy" id="1411148"/>
    <lineage>
        <taxon>Bacteria</taxon>
        <taxon>Pseudomonadati</taxon>
        <taxon>Bacteroidota</taxon>
        <taxon>Bacteroidia</taxon>
        <taxon>Bacteroidales</taxon>
        <taxon>Tannerellaceae</taxon>
        <taxon>Tannerella</taxon>
    </lineage>
</organism>
<dbReference type="PANTHER" id="PTHR40459:SF1">
    <property type="entry name" value="CONSERVED HYPOTHETICAL ALANINE AND LEUCINE RICH PROTEIN"/>
    <property type="match status" value="1"/>
</dbReference>
<evidence type="ECO:0000256" key="1">
    <source>
        <dbReference type="ARBA" id="ARBA00022857"/>
    </source>
</evidence>
<feature type="domain" description="Quinate/shikimate 5-dehydrogenase/glutamyl-tRNA reductase" evidence="2">
    <location>
        <begin position="3"/>
        <end position="52"/>
    </location>
</feature>